<reference evidence="1 2" key="1">
    <citation type="submission" date="2023-11" db="EMBL/GenBank/DDBJ databases">
        <title>Dfirmibasis_genome.</title>
        <authorList>
            <person name="Edelbroek B."/>
            <person name="Kjellin J."/>
            <person name="Jerlstrom-Hultqvist J."/>
            <person name="Soderbom F."/>
        </authorList>
    </citation>
    <scope>NUCLEOTIDE SEQUENCE [LARGE SCALE GENOMIC DNA]</scope>
    <source>
        <strain evidence="1 2">TNS-C-14</strain>
    </source>
</reference>
<sequence>MAILKSITSFTLLNNNKNNNTIININNKNINEFTNNIISESSTLAHFKLWRGGTWVDIAMDDRVSLYSIC</sequence>
<dbReference type="AlphaFoldDB" id="A0AAN7TZ78"/>
<dbReference type="EMBL" id="JAVFKY010000001">
    <property type="protein sequence ID" value="KAK5581852.1"/>
    <property type="molecule type" value="Genomic_DNA"/>
</dbReference>
<comment type="caution">
    <text evidence="1">The sequence shown here is derived from an EMBL/GenBank/DDBJ whole genome shotgun (WGS) entry which is preliminary data.</text>
</comment>
<protein>
    <submittedName>
        <fullName evidence="1">Uncharacterized protein</fullName>
    </submittedName>
</protein>
<accession>A0AAN7TZ78</accession>
<gene>
    <name evidence="1" type="ORF">RB653_003432</name>
</gene>
<evidence type="ECO:0000313" key="2">
    <source>
        <dbReference type="Proteomes" id="UP001344447"/>
    </source>
</evidence>
<organism evidence="1 2">
    <name type="scientific">Dictyostelium firmibasis</name>
    <dbReference type="NCBI Taxonomy" id="79012"/>
    <lineage>
        <taxon>Eukaryota</taxon>
        <taxon>Amoebozoa</taxon>
        <taxon>Evosea</taxon>
        <taxon>Eumycetozoa</taxon>
        <taxon>Dictyostelia</taxon>
        <taxon>Dictyosteliales</taxon>
        <taxon>Dictyosteliaceae</taxon>
        <taxon>Dictyostelium</taxon>
    </lineage>
</organism>
<evidence type="ECO:0000313" key="1">
    <source>
        <dbReference type="EMBL" id="KAK5581852.1"/>
    </source>
</evidence>
<proteinExistence type="predicted"/>
<name>A0AAN7TZ78_9MYCE</name>
<dbReference type="Proteomes" id="UP001344447">
    <property type="component" value="Unassembled WGS sequence"/>
</dbReference>
<keyword evidence="2" id="KW-1185">Reference proteome</keyword>